<dbReference type="PROSITE" id="PS50011">
    <property type="entry name" value="PROTEIN_KINASE_DOM"/>
    <property type="match status" value="1"/>
</dbReference>
<accession>A0A6C0FD39</accession>
<dbReference type="InterPro" id="IPR000719">
    <property type="entry name" value="Prot_kinase_dom"/>
</dbReference>
<dbReference type="AlphaFoldDB" id="A0A6C0FD39"/>
<organism evidence="2">
    <name type="scientific">viral metagenome</name>
    <dbReference type="NCBI Taxonomy" id="1070528"/>
    <lineage>
        <taxon>unclassified sequences</taxon>
        <taxon>metagenomes</taxon>
        <taxon>organismal metagenomes</taxon>
    </lineage>
</organism>
<dbReference type="PANTHER" id="PTHR44167:SF24">
    <property type="entry name" value="SERINE_THREONINE-PROTEIN KINASE CHK2"/>
    <property type="match status" value="1"/>
</dbReference>
<name>A0A6C0FD39_9ZZZZ</name>
<dbReference type="EMBL" id="MN738838">
    <property type="protein sequence ID" value="QHT39122.1"/>
    <property type="molecule type" value="Genomic_DNA"/>
</dbReference>
<dbReference type="InterPro" id="IPR011009">
    <property type="entry name" value="Kinase-like_dom_sf"/>
</dbReference>
<dbReference type="SUPFAM" id="SSF56112">
    <property type="entry name" value="Protein kinase-like (PK-like)"/>
    <property type="match status" value="1"/>
</dbReference>
<reference evidence="2" key="1">
    <citation type="journal article" date="2020" name="Nature">
        <title>Giant virus diversity and host interactions through global metagenomics.</title>
        <authorList>
            <person name="Schulz F."/>
            <person name="Roux S."/>
            <person name="Paez-Espino D."/>
            <person name="Jungbluth S."/>
            <person name="Walsh D.A."/>
            <person name="Denef V.J."/>
            <person name="McMahon K.D."/>
            <person name="Konstantinidis K.T."/>
            <person name="Eloe-Fadrosh E.A."/>
            <person name="Kyrpides N.C."/>
            <person name="Woyke T."/>
        </authorList>
    </citation>
    <scope>NUCLEOTIDE SEQUENCE</scope>
    <source>
        <strain evidence="2">GVMAG-S-ERX556126-94</strain>
    </source>
</reference>
<dbReference type="Gene3D" id="1.10.510.10">
    <property type="entry name" value="Transferase(Phosphotransferase) domain 1"/>
    <property type="match status" value="1"/>
</dbReference>
<evidence type="ECO:0000313" key="2">
    <source>
        <dbReference type="EMBL" id="QHT39122.1"/>
    </source>
</evidence>
<dbReference type="PROSITE" id="PS00108">
    <property type="entry name" value="PROTEIN_KINASE_ST"/>
    <property type="match status" value="1"/>
</dbReference>
<protein>
    <recommendedName>
        <fullName evidence="1">Protein kinase domain-containing protein</fullName>
    </recommendedName>
</protein>
<dbReference type="GO" id="GO:0005634">
    <property type="term" value="C:nucleus"/>
    <property type="evidence" value="ECO:0007669"/>
    <property type="project" value="TreeGrafter"/>
</dbReference>
<proteinExistence type="predicted"/>
<feature type="domain" description="Protein kinase" evidence="1">
    <location>
        <begin position="6"/>
        <end position="365"/>
    </location>
</feature>
<evidence type="ECO:0000259" key="1">
    <source>
        <dbReference type="PROSITE" id="PS50011"/>
    </source>
</evidence>
<sequence>MTDTKKHKRKLINYGGEGCIFVPQLPCDKKTKHTKKSKRKNKRKTKRKTKLLFRNIPSTEGKISNMIMKRSNNYSEWCFLWDSNCMSEDYKHLKKISEVEKCFLKKKRKIPNERSKFKLLQGDYVGITSTDYYKVIFNKSVVENFNKFKTAFYKMIHSMRSLFMGLIELQKIDICHNDIKVDNIIYNDKSLYYIDFGLAFTFRNSKSVISRMKKEFNSGRIYESYPFEYIYYPKLTKEEINREITDISYEDRPMNYIFTEYIHERLFARNMNNIRIKILKDKLNDKNKPELEPLVKKIDVYSLGMFPLMILIEACDNNDIDINTVIRILKLKEFKETIDLLRDMTKQDYRDRISAEEACERYLNLIKEL</sequence>
<dbReference type="GO" id="GO:0044773">
    <property type="term" value="P:mitotic DNA damage checkpoint signaling"/>
    <property type="evidence" value="ECO:0007669"/>
    <property type="project" value="TreeGrafter"/>
</dbReference>
<dbReference type="PANTHER" id="PTHR44167">
    <property type="entry name" value="OVARIAN-SPECIFIC SERINE/THREONINE-PROTEIN KINASE LOK-RELATED"/>
    <property type="match status" value="1"/>
</dbReference>
<dbReference type="GO" id="GO:0004674">
    <property type="term" value="F:protein serine/threonine kinase activity"/>
    <property type="evidence" value="ECO:0007669"/>
    <property type="project" value="TreeGrafter"/>
</dbReference>
<dbReference type="GO" id="GO:0005524">
    <property type="term" value="F:ATP binding"/>
    <property type="evidence" value="ECO:0007669"/>
    <property type="project" value="InterPro"/>
</dbReference>
<dbReference type="InterPro" id="IPR008271">
    <property type="entry name" value="Ser/Thr_kinase_AS"/>
</dbReference>